<evidence type="ECO:0000313" key="2">
    <source>
        <dbReference type="Proteomes" id="UP001139486"/>
    </source>
</evidence>
<protein>
    <submittedName>
        <fullName evidence="1">Uncharacterized protein</fullName>
    </submittedName>
</protein>
<comment type="caution">
    <text evidence="1">The sequence shown here is derived from an EMBL/GenBank/DDBJ whole genome shotgun (WGS) entry which is preliminary data.</text>
</comment>
<reference evidence="1" key="1">
    <citation type="submission" date="2022-05" db="EMBL/GenBank/DDBJ databases">
        <title>Sphingomonas sp. strain RP10 Genome sequencing and assembly.</title>
        <authorList>
            <person name="Kim I."/>
        </authorList>
    </citation>
    <scope>NUCLEOTIDE SEQUENCE</scope>
    <source>
        <strain evidence="1">RP10</strain>
    </source>
</reference>
<proteinExistence type="predicted"/>
<evidence type="ECO:0000313" key="1">
    <source>
        <dbReference type="EMBL" id="MCP3735435.1"/>
    </source>
</evidence>
<keyword evidence="2" id="KW-1185">Reference proteome</keyword>
<dbReference type="Proteomes" id="UP001139486">
    <property type="component" value="Unassembled WGS sequence"/>
</dbReference>
<dbReference type="AlphaFoldDB" id="A0A9X2I0A2"/>
<organism evidence="1 2">
    <name type="scientific">Sphingomonas liriopis</name>
    <dbReference type="NCBI Taxonomy" id="2949094"/>
    <lineage>
        <taxon>Bacteria</taxon>
        <taxon>Pseudomonadati</taxon>
        <taxon>Pseudomonadota</taxon>
        <taxon>Alphaproteobacteria</taxon>
        <taxon>Sphingomonadales</taxon>
        <taxon>Sphingomonadaceae</taxon>
        <taxon>Sphingomonas</taxon>
    </lineage>
</organism>
<accession>A0A9X2I0A2</accession>
<sequence>MSRALNVTASETEVRASAQKHGAAISAIETILSGGTRVVFMNGADAERMRGVFGKRMVSGTVTRTKWVRNC</sequence>
<dbReference type="RefSeq" id="WP_254289435.1">
    <property type="nucleotide sequence ID" value="NZ_JAMLDY010000012.1"/>
</dbReference>
<dbReference type="EMBL" id="JAMLDY010000012">
    <property type="protein sequence ID" value="MCP3735435.1"/>
    <property type="molecule type" value="Genomic_DNA"/>
</dbReference>
<gene>
    <name evidence="1" type="ORF">M9979_11195</name>
</gene>
<name>A0A9X2I0A2_9SPHN</name>